<dbReference type="STRING" id="1223545.GS4_08_00620"/>
<dbReference type="InterPro" id="IPR003848">
    <property type="entry name" value="DUF218"/>
</dbReference>
<gene>
    <name evidence="3" type="ORF">GS4_08_00620</name>
</gene>
<dbReference type="AlphaFoldDB" id="M0QFY1"/>
<dbReference type="RefSeq" id="WP_007618712.1">
    <property type="nucleotide sequence ID" value="NZ_BANX01000008.1"/>
</dbReference>
<dbReference type="PANTHER" id="PTHR30336:SF6">
    <property type="entry name" value="INTEGRAL MEMBRANE PROTEIN"/>
    <property type="match status" value="1"/>
</dbReference>
<reference evidence="3 4" key="1">
    <citation type="submission" date="2013-01" db="EMBL/GenBank/DDBJ databases">
        <title>Whole genome shotgun sequence of Gordonia soli NBRC 108243.</title>
        <authorList>
            <person name="Isaki-Nakamura S."/>
            <person name="Hosoyama A."/>
            <person name="Tsuchikane K."/>
            <person name="Ando Y."/>
            <person name="Baba S."/>
            <person name="Ohji S."/>
            <person name="Hamada M."/>
            <person name="Tamura T."/>
            <person name="Yamazoe A."/>
            <person name="Yamazaki S."/>
            <person name="Fujita N."/>
        </authorList>
    </citation>
    <scope>NUCLEOTIDE SEQUENCE [LARGE SCALE GENOMIC DNA]</scope>
    <source>
        <strain evidence="3 4">NBRC 108243</strain>
    </source>
</reference>
<keyword evidence="1" id="KW-0812">Transmembrane</keyword>
<keyword evidence="1" id="KW-1133">Transmembrane helix</keyword>
<name>M0QFY1_9ACTN</name>
<proteinExistence type="predicted"/>
<dbReference type="Pfam" id="PF02698">
    <property type="entry name" value="DUF218"/>
    <property type="match status" value="1"/>
</dbReference>
<dbReference type="InterPro" id="IPR051599">
    <property type="entry name" value="Cell_Envelope_Assoc"/>
</dbReference>
<dbReference type="GO" id="GO:0005886">
    <property type="term" value="C:plasma membrane"/>
    <property type="evidence" value="ECO:0007669"/>
    <property type="project" value="TreeGrafter"/>
</dbReference>
<keyword evidence="1" id="KW-0472">Membrane</keyword>
<evidence type="ECO:0000313" key="4">
    <source>
        <dbReference type="Proteomes" id="UP000011666"/>
    </source>
</evidence>
<dbReference type="CDD" id="cd06259">
    <property type="entry name" value="YdcF-like"/>
    <property type="match status" value="1"/>
</dbReference>
<keyword evidence="4" id="KW-1185">Reference proteome</keyword>
<protein>
    <recommendedName>
        <fullName evidence="2">DUF218 domain-containing protein</fullName>
    </recommendedName>
</protein>
<feature type="domain" description="DUF218" evidence="2">
    <location>
        <begin position="63"/>
        <end position="184"/>
    </location>
</feature>
<dbReference type="OrthoDB" id="9782395at2"/>
<feature type="transmembrane region" description="Helical" evidence="1">
    <location>
        <begin position="20"/>
        <end position="41"/>
    </location>
</feature>
<sequence>MNPRRRRTSRHRGIGLPGRLLLGVIVVVELIVTVAATWVYVESVGREFEVADVTATSPADFPDTALVLGALVTDGRPGDYVRGRLDTVEQLYRTGRITRIINSGNGSAGDLGEPSVMRSVLEADGVPARAIVDDDEGFDTALSCRRARDEFGARRVVIVTQDFHLARAIALCRDVGVDAVGVSAECECPTLTYLRNHVREALLARPRALLTALTGI</sequence>
<accession>M0QFY1</accession>
<evidence type="ECO:0000313" key="3">
    <source>
        <dbReference type="EMBL" id="GAC67478.1"/>
    </source>
</evidence>
<evidence type="ECO:0000259" key="2">
    <source>
        <dbReference type="Pfam" id="PF02698"/>
    </source>
</evidence>
<comment type="caution">
    <text evidence="3">The sequence shown here is derived from an EMBL/GenBank/DDBJ whole genome shotgun (WGS) entry which is preliminary data.</text>
</comment>
<evidence type="ECO:0000256" key="1">
    <source>
        <dbReference type="SAM" id="Phobius"/>
    </source>
</evidence>
<organism evidence="3 4">
    <name type="scientific">Gordonia soli NBRC 108243</name>
    <dbReference type="NCBI Taxonomy" id="1223545"/>
    <lineage>
        <taxon>Bacteria</taxon>
        <taxon>Bacillati</taxon>
        <taxon>Actinomycetota</taxon>
        <taxon>Actinomycetes</taxon>
        <taxon>Mycobacteriales</taxon>
        <taxon>Gordoniaceae</taxon>
        <taxon>Gordonia</taxon>
    </lineage>
</organism>
<dbReference type="PANTHER" id="PTHR30336">
    <property type="entry name" value="INNER MEMBRANE PROTEIN, PROBABLE PERMEASE"/>
    <property type="match status" value="1"/>
</dbReference>
<dbReference type="Proteomes" id="UP000011666">
    <property type="component" value="Unassembled WGS sequence"/>
</dbReference>
<dbReference type="EMBL" id="BANX01000008">
    <property type="protein sequence ID" value="GAC67478.1"/>
    <property type="molecule type" value="Genomic_DNA"/>
</dbReference>
<dbReference type="eggNOG" id="COG2949">
    <property type="taxonomic scope" value="Bacteria"/>
</dbReference>